<gene>
    <name evidence="2" type="ORF">SBA1_470047</name>
</gene>
<evidence type="ECO:0008006" key="4">
    <source>
        <dbReference type="Google" id="ProtNLM"/>
    </source>
</evidence>
<dbReference type="EMBL" id="OMOD01000141">
    <property type="protein sequence ID" value="SPF42822.1"/>
    <property type="molecule type" value="Genomic_DNA"/>
</dbReference>
<dbReference type="AlphaFoldDB" id="A0A2U3KT54"/>
<accession>A0A2U3KT54</accession>
<name>A0A2U3KT54_9BACT</name>
<dbReference type="Proteomes" id="UP000238701">
    <property type="component" value="Unassembled WGS sequence"/>
</dbReference>
<sequence>MYTVIEQFKSLVEAVKRSERLQSMSRLITAILRITIFALLIQFITKGAWALPPAASPKGCQVQAVDYEGWKAQELFNEWVHVIIVPQLGGRVMQVKFGEHDYLFVNARYKGQYIPPAAAAKTAHWINYGGDKLWPLPEGQGDAEHWPGPVSDVLDDGEYSFRIVLEKTACTVRLEGPSDLSTGLQYSREIAIGTSSPEISFHAEMKNASDHPIRWSVQSVTQYDTADTQDRTRYNHDFWAFAPTNPQSAFVDGYLVRAGLADDPSFSVKDGWFTLHWLYLENEVWLDSDAGWIAVVDDSSQFGMIEKFHYVKDAGYPGRASVIFYKNGGALELDASGMPRLRSSDPQRAPYYMEAELNSPMIRLEPGASSAFDTKWYPVRADKNLKYVGSAGVVEISLTAVLESDGIRLAGKFGVFFPGKLSARFYDTSGVEQHMNLGLVDPLHTVQLNQTIQVAPKVVRVSLQLDDEQGADLGVLSEAEVTQ</sequence>
<keyword evidence="1" id="KW-0472">Membrane</keyword>
<evidence type="ECO:0000313" key="2">
    <source>
        <dbReference type="EMBL" id="SPF42822.1"/>
    </source>
</evidence>
<keyword evidence="1" id="KW-1133">Transmembrane helix</keyword>
<organism evidence="2 3">
    <name type="scientific">Candidatus Sulfotelmatobacter kueseliae</name>
    <dbReference type="NCBI Taxonomy" id="2042962"/>
    <lineage>
        <taxon>Bacteria</taxon>
        <taxon>Pseudomonadati</taxon>
        <taxon>Acidobacteriota</taxon>
        <taxon>Terriglobia</taxon>
        <taxon>Terriglobales</taxon>
        <taxon>Candidatus Korobacteraceae</taxon>
        <taxon>Candidatus Sulfotelmatobacter</taxon>
    </lineage>
</organism>
<reference evidence="3" key="1">
    <citation type="submission" date="2018-02" db="EMBL/GenBank/DDBJ databases">
        <authorList>
            <person name="Hausmann B."/>
        </authorList>
    </citation>
    <scope>NUCLEOTIDE SEQUENCE [LARGE SCALE GENOMIC DNA]</scope>
    <source>
        <strain evidence="3">Peat soil MAG SbA1</strain>
    </source>
</reference>
<evidence type="ECO:0000256" key="1">
    <source>
        <dbReference type="SAM" id="Phobius"/>
    </source>
</evidence>
<protein>
    <recommendedName>
        <fullName evidence="4">DUF4380 domain-containing protein</fullName>
    </recommendedName>
</protein>
<evidence type="ECO:0000313" key="3">
    <source>
        <dbReference type="Proteomes" id="UP000238701"/>
    </source>
</evidence>
<keyword evidence="1" id="KW-0812">Transmembrane</keyword>
<proteinExistence type="predicted"/>
<feature type="transmembrane region" description="Helical" evidence="1">
    <location>
        <begin position="27"/>
        <end position="51"/>
    </location>
</feature>